<feature type="region of interest" description="Disordered" evidence="4">
    <location>
        <begin position="826"/>
        <end position="864"/>
    </location>
</feature>
<dbReference type="eggNOG" id="ENOG502SFA4">
    <property type="taxonomic scope" value="Eukaryota"/>
</dbReference>
<evidence type="ECO:0000256" key="2">
    <source>
        <dbReference type="ARBA" id="ARBA00022490"/>
    </source>
</evidence>
<evidence type="ECO:0000256" key="1">
    <source>
        <dbReference type="ARBA" id="ARBA00004300"/>
    </source>
</evidence>
<dbReference type="EMBL" id="KQ971371">
    <property type="protein sequence ID" value="EFA09903.1"/>
    <property type="molecule type" value="Genomic_DNA"/>
</dbReference>
<evidence type="ECO:0000313" key="6">
    <source>
        <dbReference type="EMBL" id="EFA09903.1"/>
    </source>
</evidence>
<organism evidence="6 7">
    <name type="scientific">Tribolium castaneum</name>
    <name type="common">Red flour beetle</name>
    <dbReference type="NCBI Taxonomy" id="7070"/>
    <lineage>
        <taxon>Eukaryota</taxon>
        <taxon>Metazoa</taxon>
        <taxon>Ecdysozoa</taxon>
        <taxon>Arthropoda</taxon>
        <taxon>Hexapoda</taxon>
        <taxon>Insecta</taxon>
        <taxon>Pterygota</taxon>
        <taxon>Neoptera</taxon>
        <taxon>Endopterygota</taxon>
        <taxon>Coleoptera</taxon>
        <taxon>Polyphaga</taxon>
        <taxon>Cucujiformia</taxon>
        <taxon>Tenebrionidae</taxon>
        <taxon>Tenebrionidae incertae sedis</taxon>
        <taxon>Tribolium</taxon>
    </lineage>
</organism>
<reference evidence="6 7" key="1">
    <citation type="journal article" date="2008" name="Nature">
        <title>The genome of the model beetle and pest Tribolium castaneum.</title>
        <authorList>
            <consortium name="Tribolium Genome Sequencing Consortium"/>
            <person name="Richards S."/>
            <person name="Gibbs R.A."/>
            <person name="Weinstock G.M."/>
            <person name="Brown S.J."/>
            <person name="Denell R."/>
            <person name="Beeman R.W."/>
            <person name="Gibbs R."/>
            <person name="Beeman R.W."/>
            <person name="Brown S.J."/>
            <person name="Bucher G."/>
            <person name="Friedrich M."/>
            <person name="Grimmelikhuijzen C.J."/>
            <person name="Klingler M."/>
            <person name="Lorenzen M."/>
            <person name="Richards S."/>
            <person name="Roth S."/>
            <person name="Schroder R."/>
            <person name="Tautz D."/>
            <person name="Zdobnov E.M."/>
            <person name="Muzny D."/>
            <person name="Gibbs R.A."/>
            <person name="Weinstock G.M."/>
            <person name="Attaway T."/>
            <person name="Bell S."/>
            <person name="Buhay C.J."/>
            <person name="Chandrabose M.N."/>
            <person name="Chavez D."/>
            <person name="Clerk-Blankenburg K.P."/>
            <person name="Cree A."/>
            <person name="Dao M."/>
            <person name="Davis C."/>
            <person name="Chacko J."/>
            <person name="Dinh H."/>
            <person name="Dugan-Rocha S."/>
            <person name="Fowler G."/>
            <person name="Garner T.T."/>
            <person name="Garnes J."/>
            <person name="Gnirke A."/>
            <person name="Hawes A."/>
            <person name="Hernandez J."/>
            <person name="Hines S."/>
            <person name="Holder M."/>
            <person name="Hume J."/>
            <person name="Jhangiani S.N."/>
            <person name="Joshi V."/>
            <person name="Khan Z.M."/>
            <person name="Jackson L."/>
            <person name="Kovar C."/>
            <person name="Kowis A."/>
            <person name="Lee S."/>
            <person name="Lewis L.R."/>
            <person name="Margolis J."/>
            <person name="Morgan M."/>
            <person name="Nazareth L.V."/>
            <person name="Nguyen N."/>
            <person name="Okwuonu G."/>
            <person name="Parker D."/>
            <person name="Richards S."/>
            <person name="Ruiz S.J."/>
            <person name="Santibanez J."/>
            <person name="Savard J."/>
            <person name="Scherer S.E."/>
            <person name="Schneider B."/>
            <person name="Sodergren E."/>
            <person name="Tautz D."/>
            <person name="Vattahil S."/>
            <person name="Villasana D."/>
            <person name="White C.S."/>
            <person name="Wright R."/>
            <person name="Park Y."/>
            <person name="Beeman R.W."/>
            <person name="Lord J."/>
            <person name="Oppert B."/>
            <person name="Lorenzen M."/>
            <person name="Brown S."/>
            <person name="Wang L."/>
            <person name="Savard J."/>
            <person name="Tautz D."/>
            <person name="Richards S."/>
            <person name="Weinstock G."/>
            <person name="Gibbs R.A."/>
            <person name="Liu Y."/>
            <person name="Worley K."/>
            <person name="Weinstock G."/>
            <person name="Elsik C.G."/>
            <person name="Reese J.T."/>
            <person name="Elhaik E."/>
            <person name="Landan G."/>
            <person name="Graur D."/>
            <person name="Arensburger P."/>
            <person name="Atkinson P."/>
            <person name="Beeman R.W."/>
            <person name="Beidler J."/>
            <person name="Brown S.J."/>
            <person name="Demuth J.P."/>
            <person name="Drury D.W."/>
            <person name="Du Y.Z."/>
            <person name="Fujiwara H."/>
            <person name="Lorenzen M."/>
            <person name="Maselli V."/>
            <person name="Osanai M."/>
            <person name="Park Y."/>
            <person name="Robertson H.M."/>
            <person name="Tu Z."/>
            <person name="Wang J.J."/>
            <person name="Wang S."/>
            <person name="Richards S."/>
            <person name="Song H."/>
            <person name="Zhang L."/>
            <person name="Sodergren E."/>
            <person name="Werner D."/>
            <person name="Stanke M."/>
            <person name="Morgenstern B."/>
            <person name="Solovyev V."/>
            <person name="Kosarev P."/>
            <person name="Brown G."/>
            <person name="Chen H.C."/>
            <person name="Ermolaeva O."/>
            <person name="Hlavina W."/>
            <person name="Kapustin Y."/>
            <person name="Kiryutin B."/>
            <person name="Kitts P."/>
            <person name="Maglott D."/>
            <person name="Pruitt K."/>
            <person name="Sapojnikov V."/>
            <person name="Souvorov A."/>
            <person name="Mackey A.J."/>
            <person name="Waterhouse R.M."/>
            <person name="Wyder S."/>
            <person name="Zdobnov E.M."/>
            <person name="Zdobnov E.M."/>
            <person name="Wyder S."/>
            <person name="Kriventseva E.V."/>
            <person name="Kadowaki T."/>
            <person name="Bork P."/>
            <person name="Aranda M."/>
            <person name="Bao R."/>
            <person name="Beermann A."/>
            <person name="Berns N."/>
            <person name="Bolognesi R."/>
            <person name="Bonneton F."/>
            <person name="Bopp D."/>
            <person name="Brown S.J."/>
            <person name="Bucher G."/>
            <person name="Butts T."/>
            <person name="Chaumot A."/>
            <person name="Denell R.E."/>
            <person name="Ferrier D.E."/>
            <person name="Friedrich M."/>
            <person name="Gordon C.M."/>
            <person name="Jindra M."/>
            <person name="Klingler M."/>
            <person name="Lan Q."/>
            <person name="Lattorff H.M."/>
            <person name="Laudet V."/>
            <person name="von Levetsow C."/>
            <person name="Liu Z."/>
            <person name="Lutz R."/>
            <person name="Lynch J.A."/>
            <person name="da Fonseca R.N."/>
            <person name="Posnien N."/>
            <person name="Reuter R."/>
            <person name="Roth S."/>
            <person name="Savard J."/>
            <person name="Schinko J.B."/>
            <person name="Schmitt C."/>
            <person name="Schoppmeier M."/>
            <person name="Schroder R."/>
            <person name="Shippy T.D."/>
            <person name="Simonnet F."/>
            <person name="Marques-Souza H."/>
            <person name="Tautz D."/>
            <person name="Tomoyasu Y."/>
            <person name="Trauner J."/>
            <person name="Van der Zee M."/>
            <person name="Vervoort M."/>
            <person name="Wittkopp N."/>
            <person name="Wimmer E.A."/>
            <person name="Yang X."/>
            <person name="Jones A.K."/>
            <person name="Sattelle D.B."/>
            <person name="Ebert P.R."/>
            <person name="Nelson D."/>
            <person name="Scott J.G."/>
            <person name="Beeman R.W."/>
            <person name="Muthukrishnan S."/>
            <person name="Kramer K.J."/>
            <person name="Arakane Y."/>
            <person name="Beeman R.W."/>
            <person name="Zhu Q."/>
            <person name="Hogenkamp D."/>
            <person name="Dixit R."/>
            <person name="Oppert B."/>
            <person name="Jiang H."/>
            <person name="Zou Z."/>
            <person name="Marshall J."/>
            <person name="Elpidina E."/>
            <person name="Vinokurov K."/>
            <person name="Oppert C."/>
            <person name="Zou Z."/>
            <person name="Evans J."/>
            <person name="Lu Z."/>
            <person name="Zhao P."/>
            <person name="Sumathipala N."/>
            <person name="Altincicek B."/>
            <person name="Vilcinskas A."/>
            <person name="Williams M."/>
            <person name="Hultmark D."/>
            <person name="Hetru C."/>
            <person name="Jiang H."/>
            <person name="Grimmelikhuijzen C.J."/>
            <person name="Hauser F."/>
            <person name="Cazzamali G."/>
            <person name="Williamson M."/>
            <person name="Park Y."/>
            <person name="Li B."/>
            <person name="Tanaka Y."/>
            <person name="Predel R."/>
            <person name="Neupert S."/>
            <person name="Schachtner J."/>
            <person name="Verleyen P."/>
            <person name="Raible F."/>
            <person name="Bork P."/>
            <person name="Friedrich M."/>
            <person name="Walden K.K."/>
            <person name="Robertson H.M."/>
            <person name="Angeli S."/>
            <person name="Foret S."/>
            <person name="Bucher G."/>
            <person name="Schuetz S."/>
            <person name="Maleszka R."/>
            <person name="Wimmer E.A."/>
            <person name="Beeman R.W."/>
            <person name="Lorenzen M."/>
            <person name="Tomoyasu Y."/>
            <person name="Miller S.C."/>
            <person name="Grossmann D."/>
            <person name="Bucher G."/>
        </authorList>
    </citation>
    <scope>NUCLEOTIDE SEQUENCE [LARGE SCALE GENOMIC DNA]</scope>
    <source>
        <strain evidence="6 7">Georgia GA2</strain>
    </source>
</reference>
<evidence type="ECO:0000313" key="7">
    <source>
        <dbReference type="Proteomes" id="UP000007266"/>
    </source>
</evidence>
<comment type="subcellular location">
    <subcellularLocation>
        <location evidence="1">Cytoplasm</location>
        <location evidence="1">Cytoskeleton</location>
        <location evidence="1">Microtubule organizing center</location>
        <location evidence="1">Centrosome</location>
    </subcellularLocation>
</comment>
<feature type="region of interest" description="Disordered" evidence="4">
    <location>
        <begin position="997"/>
        <end position="1053"/>
    </location>
</feature>
<feature type="compositionally biased region" description="Polar residues" evidence="4">
    <location>
        <begin position="832"/>
        <end position="842"/>
    </location>
</feature>
<feature type="region of interest" description="Disordered" evidence="4">
    <location>
        <begin position="156"/>
        <end position="207"/>
    </location>
</feature>
<feature type="compositionally biased region" description="Polar residues" evidence="4">
    <location>
        <begin position="85"/>
        <end position="96"/>
    </location>
</feature>
<reference evidence="6 7" key="2">
    <citation type="journal article" date="2010" name="Nucleic Acids Res.">
        <title>BeetleBase in 2010: revisions to provide comprehensive genomic information for Tribolium castaneum.</title>
        <authorList>
            <person name="Kim H.S."/>
            <person name="Murphy T."/>
            <person name="Xia J."/>
            <person name="Caragea D."/>
            <person name="Park Y."/>
            <person name="Beeman R.W."/>
            <person name="Lorenzen M.D."/>
            <person name="Butcher S."/>
            <person name="Manak J.R."/>
            <person name="Brown S.J."/>
        </authorList>
    </citation>
    <scope>GENOME REANNOTATION</scope>
    <source>
        <strain evidence="6 7">Georgia GA2</strain>
    </source>
</reference>
<dbReference type="InterPro" id="IPR029299">
    <property type="entry name" value="ALMS_motif"/>
</dbReference>
<dbReference type="FunCoup" id="D6X274">
    <property type="interactions" value="41"/>
</dbReference>
<keyword evidence="3" id="KW-0206">Cytoskeleton</keyword>
<dbReference type="Pfam" id="PF15309">
    <property type="entry name" value="ALMS_motif"/>
    <property type="match status" value="1"/>
</dbReference>
<proteinExistence type="predicted"/>
<feature type="region of interest" description="Disordered" evidence="4">
    <location>
        <begin position="471"/>
        <end position="497"/>
    </location>
</feature>
<feature type="region of interest" description="Disordered" evidence="4">
    <location>
        <begin position="64"/>
        <end position="106"/>
    </location>
</feature>
<keyword evidence="2" id="KW-0963">Cytoplasm</keyword>
<gene>
    <name evidence="6" type="primary">AUGUSTUS-3.0.2_12053</name>
    <name evidence="6" type="ORF">TcasGA2_TC012053</name>
</gene>
<feature type="domain" description="ALMS motif" evidence="5">
    <location>
        <begin position="1053"/>
        <end position="1163"/>
    </location>
</feature>
<keyword evidence="7" id="KW-1185">Reference proteome</keyword>
<feature type="compositionally biased region" description="Basic residues" evidence="4">
    <location>
        <begin position="1020"/>
        <end position="1035"/>
    </location>
</feature>
<dbReference type="KEGG" id="tca:103314214"/>
<accession>D6X274</accession>
<feature type="compositionally biased region" description="Polar residues" evidence="4">
    <location>
        <begin position="193"/>
        <end position="202"/>
    </location>
</feature>
<dbReference type="OrthoDB" id="2448405at2759"/>
<evidence type="ECO:0000259" key="5">
    <source>
        <dbReference type="Pfam" id="PF15309"/>
    </source>
</evidence>
<dbReference type="AlphaFoldDB" id="D6X274"/>
<protein>
    <recommendedName>
        <fullName evidence="5">ALMS motif domain-containing protein</fullName>
    </recommendedName>
</protein>
<evidence type="ECO:0000256" key="3">
    <source>
        <dbReference type="ARBA" id="ARBA00023212"/>
    </source>
</evidence>
<dbReference type="InParanoid" id="D6X274"/>
<sequence length="1176" mass="132764">MDSDKSDDEDHDAISKQIVDYYKKYSQNKHLPKYFSGTSLSYMPPIVKDDEIVATEPIIVIEDTSSETLKEQEPPADLEEVAEPKQNSPTSSITSNRKLEWDNGADIGYSNCDTSNKLQKSLSLPVLLDAPAGEIKEKKASKPNLQSQIVTVISYSSPEDKKSRSSSSSSQNAPQNVHSSSSSSSYPLEKPIESTTSSSGNFNPKVASSSSSSFANSVAYLKNKIGSPDAESTPKINLGNVLTETPFAPKKPGPRHKIINLCVTKPILIQCNDHKKKGTDKIIQTSVSEGLSKCVQTGDSLEIVTDDSKNVNQSVIVVNYDSKTSSEGGLVASQCDSFEYLKNGDFLKRSCPKSNLASSDSSKDLPLSQLITEKQSQSLIADIDKSIKLLQKLLKSKKYDPATKKRYIKKIVDKIVDCKYDDSTTSSELFVPKKQQKLDENIPWFPPQMSKFSVKTFSDEFLPIEDQKFTLNQNSSSGGTGDSLEKQPNSSGSYHSWKEDKTLSERLHEEKQRGQGDHLVKFAMKERQHQLSWIKDEISHLTKLKGLLEKKVQKTTTVYMLSHRYDNVCPCSDSQESTSSRNYVIQTELSASTSSEVPIEYNIRDKFGNRNYQVTELMEKPEETDLAKRVVGDIEVESDGKSTNIKVKTRKVDEGFKPKAPSLVGTGKYETYPRSKAEERRCWPCGVLKKGDTTSLEEKASGTTKEILIEVPLDPSKSSRDSEEFTHKCTCRCECMEIVKNIYTESTQRTRIVDTKTEDKKNCATTCKPCVRIKECQTQSDSDLPKTDSSAVIYKKIIDIQVQTDDAKSQTDAAVKSQDQQVQTSEFEKYNIGTQSQSRTSYSKTTSPESASVSSTSESSSSRSTSASMQSCVCCKRKNVKAKNLFELRKKLSDQAYSLCRPCYRENRRAAYSPNYYTSPGHVCNCYTVVQTKTLDAIKKTINDINELDEFCTCAKNSDRKKSDYCKYCQCKLKKTSKNKNGIAYVLTFDETLIREEQKKRKHKKKQSLEEIKIKIPVPYKKKHKDKENKRKKASKEHESDASTSESQNPGYTLNEYLRQNRPDFVEGAEGRRKTVNHSRVQREQMSDYNKLLFLKKCQEDSEKNAKRLFSAKEMKDINKRNYKKLPEVQQKLSDNREKKLRQASRLMADTFNRKLRENVLRGKRDLPTDVNVINL</sequence>
<evidence type="ECO:0000256" key="4">
    <source>
        <dbReference type="SAM" id="MobiDB-lite"/>
    </source>
</evidence>
<dbReference type="HOGENOM" id="CLU_273565_0_0_1"/>
<dbReference type="Proteomes" id="UP000007266">
    <property type="component" value="Linkage group 9"/>
</dbReference>
<dbReference type="GO" id="GO:0005813">
    <property type="term" value="C:centrosome"/>
    <property type="evidence" value="ECO:0007669"/>
    <property type="project" value="UniProtKB-SubCell"/>
</dbReference>
<feature type="compositionally biased region" description="Polar residues" evidence="4">
    <location>
        <begin position="1042"/>
        <end position="1052"/>
    </location>
</feature>
<name>D6X274_TRICA</name>
<feature type="compositionally biased region" description="Low complexity" evidence="4">
    <location>
        <begin position="843"/>
        <end position="864"/>
    </location>
</feature>